<organism evidence="3 4">
    <name type="scientific">Azospira restricta</name>
    <dbReference type="NCBI Taxonomy" id="404405"/>
    <lineage>
        <taxon>Bacteria</taxon>
        <taxon>Pseudomonadati</taxon>
        <taxon>Pseudomonadota</taxon>
        <taxon>Betaproteobacteria</taxon>
        <taxon>Rhodocyclales</taxon>
        <taxon>Rhodocyclaceae</taxon>
        <taxon>Azospira</taxon>
    </lineage>
</organism>
<dbReference type="EMBL" id="CP064781">
    <property type="protein sequence ID" value="QRJ65158.1"/>
    <property type="molecule type" value="Genomic_DNA"/>
</dbReference>
<dbReference type="Pfam" id="PF03961">
    <property type="entry name" value="FapA"/>
    <property type="match status" value="1"/>
</dbReference>
<dbReference type="InterPro" id="IPR005646">
    <property type="entry name" value="FapA"/>
</dbReference>
<gene>
    <name evidence="3" type="ORF">IWH25_07440</name>
</gene>
<proteinExistence type="predicted"/>
<dbReference type="KEGG" id="ares:IWH25_07440"/>
<evidence type="ECO:0000259" key="2">
    <source>
        <dbReference type="Pfam" id="PF20250"/>
    </source>
</evidence>
<dbReference type="RefSeq" id="WP_203388682.1">
    <property type="nucleotide sequence ID" value="NZ_CP064781.1"/>
</dbReference>
<sequence length="541" mass="56073">MADEQLRGAGLALRFDPEARALIATVEPVAASAPIDESWLRARIAELGHAGLRYLPAAATVLLGKYNSGAPVAALRLAECVDAAFTVSLVPDGLSAMLDITPAQGGDPVDAAAVLAELAAKGVSSGIDEDAIRQAAAAGAATGVVVARGRPPVHGEDARFERLLPDARDRSPKVDESGRIDYRDLGDIAVVHPGERLMLRHPATDGIPGMTLLGVPMAARPGKEALFAGNLSGVSVDPGNPNLLLAAIVGQPVQVAAGMIVEPVYSVGEVGTASGNISFDGSVVIKGDVAAGMSVRASGDIEVGGMVEAATLEAGGSIVIKGGVVGNLGRKEGGEQHLRCGGSFHAAYAQQAKIEAGDSIFIDDTAMQCELTAVNHILVGGKRRGHIIGGKAQATLSIKGKVLGSPNRVATRFEIGVDPNLHKLAQEKAKLRDGKETQLLEISKLLDFARQNPQRIRPEMLEKARGTAAVLADEIAAIREEEQALERKIELAQQSRVIAEEAIYEGVDVYLGNQRYRVAGEHGAGSIGLGKGGLGLLADEG</sequence>
<dbReference type="PANTHER" id="PTHR38032:SF1">
    <property type="entry name" value="RNA-BINDING PROTEIN KHPB N-TERMINAL DOMAIN-CONTAINING PROTEIN"/>
    <property type="match status" value="1"/>
</dbReference>
<accession>A0A974SRU3</accession>
<keyword evidence="4" id="KW-1185">Reference proteome</keyword>
<dbReference type="InterPro" id="IPR046866">
    <property type="entry name" value="FapA_N"/>
</dbReference>
<keyword evidence="1" id="KW-0175">Coiled coil</keyword>
<dbReference type="AlphaFoldDB" id="A0A974SRU3"/>
<feature type="domain" description="Flagellar Assembly Protein A N-terminal region" evidence="2">
    <location>
        <begin position="86"/>
        <end position="254"/>
    </location>
</feature>
<evidence type="ECO:0000256" key="1">
    <source>
        <dbReference type="SAM" id="Coils"/>
    </source>
</evidence>
<dbReference type="Pfam" id="PF20250">
    <property type="entry name" value="FapA_N"/>
    <property type="match status" value="1"/>
</dbReference>
<dbReference type="PANTHER" id="PTHR38032">
    <property type="entry name" value="POLYMERASE-RELATED"/>
    <property type="match status" value="1"/>
</dbReference>
<evidence type="ECO:0000313" key="3">
    <source>
        <dbReference type="EMBL" id="QRJ65158.1"/>
    </source>
</evidence>
<dbReference type="Proteomes" id="UP000663444">
    <property type="component" value="Chromosome"/>
</dbReference>
<reference evidence="3" key="1">
    <citation type="submission" date="2020-11" db="EMBL/GenBank/DDBJ databases">
        <title>Azospira restricta DSM 18626 genome sequence.</title>
        <authorList>
            <person name="Moe W.M."/>
        </authorList>
    </citation>
    <scope>NUCLEOTIDE SEQUENCE</scope>
    <source>
        <strain evidence="3">DSM 18626</strain>
    </source>
</reference>
<protein>
    <submittedName>
        <fullName evidence="3">DUF342 domain-containing protein</fullName>
    </submittedName>
</protein>
<feature type="coiled-coil region" evidence="1">
    <location>
        <begin position="461"/>
        <end position="502"/>
    </location>
</feature>
<evidence type="ECO:0000313" key="4">
    <source>
        <dbReference type="Proteomes" id="UP000663444"/>
    </source>
</evidence>
<name>A0A974SRU3_9RHOO</name>
<dbReference type="InterPro" id="IPR046865">
    <property type="entry name" value="FapA_b_solenoid"/>
</dbReference>